<organism evidence="4 5">
    <name type="scientific">Microvirga lotononidis</name>
    <dbReference type="NCBI Taxonomy" id="864069"/>
    <lineage>
        <taxon>Bacteria</taxon>
        <taxon>Pseudomonadati</taxon>
        <taxon>Pseudomonadota</taxon>
        <taxon>Alphaproteobacteria</taxon>
        <taxon>Hyphomicrobiales</taxon>
        <taxon>Methylobacteriaceae</taxon>
        <taxon>Microvirga</taxon>
    </lineage>
</organism>
<dbReference type="Pfam" id="PF04324">
    <property type="entry name" value="Fer2_BFD"/>
    <property type="match status" value="1"/>
</dbReference>
<accession>I4Z0I3</accession>
<dbReference type="InterPro" id="IPR051691">
    <property type="entry name" value="Metab_Enz_Cyan_OpOx_G3PDH"/>
</dbReference>
<dbReference type="CDD" id="cd19946">
    <property type="entry name" value="GlpA-like_Fer2_BFD-like"/>
    <property type="match status" value="1"/>
</dbReference>
<dbReference type="RefSeq" id="WP_009491191.1">
    <property type="nucleotide sequence ID" value="NZ_CP141048.1"/>
</dbReference>
<keyword evidence="1" id="KW-0560">Oxidoreductase</keyword>
<dbReference type="InterPro" id="IPR023753">
    <property type="entry name" value="FAD/NAD-binding_dom"/>
</dbReference>
<dbReference type="Gene3D" id="1.10.10.1100">
    <property type="entry name" value="BFD-like [2Fe-2S]-binding domain"/>
    <property type="match status" value="1"/>
</dbReference>
<evidence type="ECO:0000256" key="1">
    <source>
        <dbReference type="ARBA" id="ARBA00023002"/>
    </source>
</evidence>
<feature type="domain" description="BFD-like [2Fe-2S]-binding" evidence="2">
    <location>
        <begin position="399"/>
        <end position="450"/>
    </location>
</feature>
<gene>
    <name evidence="4" type="ORF">MicloDRAFT_00022070</name>
</gene>
<dbReference type="EMBL" id="JH660641">
    <property type="protein sequence ID" value="EIM29725.1"/>
    <property type="molecule type" value="Genomic_DNA"/>
</dbReference>
<dbReference type="GO" id="GO:0016491">
    <property type="term" value="F:oxidoreductase activity"/>
    <property type="evidence" value="ECO:0007669"/>
    <property type="project" value="UniProtKB-KW"/>
</dbReference>
<reference evidence="4 5" key="1">
    <citation type="submission" date="2012-02" db="EMBL/GenBank/DDBJ databases">
        <title>Improved High-Quality Draft sequence of Microvirga sp. WSM3557.</title>
        <authorList>
            <consortium name="US DOE Joint Genome Institute"/>
            <person name="Lucas S."/>
            <person name="Han J."/>
            <person name="Lapidus A."/>
            <person name="Cheng J.-F."/>
            <person name="Goodwin L."/>
            <person name="Pitluck S."/>
            <person name="Peters L."/>
            <person name="Zhang X."/>
            <person name="Detter J.C."/>
            <person name="Han C."/>
            <person name="Tapia R."/>
            <person name="Land M."/>
            <person name="Hauser L."/>
            <person name="Kyrpides N."/>
            <person name="Ivanova N."/>
            <person name="Pagani I."/>
            <person name="Brau L."/>
            <person name="Yates R."/>
            <person name="O'Hara G."/>
            <person name="Rui T."/>
            <person name="Howieson J."/>
            <person name="Reeve W."/>
            <person name="Woyke T."/>
        </authorList>
    </citation>
    <scope>NUCLEOTIDE SEQUENCE [LARGE SCALE GENOMIC DNA]</scope>
    <source>
        <strain evidence="4 5">WSM3557</strain>
    </source>
</reference>
<dbReference type="InterPro" id="IPR041854">
    <property type="entry name" value="BFD-like_2Fe2S-bd_dom_sf"/>
</dbReference>
<dbReference type="STRING" id="864069.MicloDRAFT_00022070"/>
<evidence type="ECO:0000313" key="5">
    <source>
        <dbReference type="Proteomes" id="UP000003947"/>
    </source>
</evidence>
<proteinExistence type="predicted"/>
<dbReference type="SUPFAM" id="SSF51905">
    <property type="entry name" value="FAD/NAD(P)-binding domain"/>
    <property type="match status" value="1"/>
</dbReference>
<dbReference type="PIRSF" id="PIRSF037495">
    <property type="entry name" value="Opine_OX_OoxA/HcnB"/>
    <property type="match status" value="1"/>
</dbReference>
<evidence type="ECO:0000259" key="2">
    <source>
        <dbReference type="Pfam" id="PF04324"/>
    </source>
</evidence>
<dbReference type="AlphaFoldDB" id="I4Z0I3"/>
<dbReference type="PRINTS" id="PR00411">
    <property type="entry name" value="PNDRDTASEI"/>
</dbReference>
<dbReference type="eggNOG" id="COG0446">
    <property type="taxonomic scope" value="Bacteria"/>
</dbReference>
<name>I4Z0I3_9HYPH</name>
<dbReference type="PANTHER" id="PTHR42949:SF3">
    <property type="entry name" value="ANAEROBIC GLYCEROL-3-PHOSPHATE DEHYDROGENASE SUBUNIT B"/>
    <property type="match status" value="1"/>
</dbReference>
<dbReference type="InterPro" id="IPR007419">
    <property type="entry name" value="BFD-like_2Fe2S-bd_dom"/>
</dbReference>
<protein>
    <submittedName>
        <fullName evidence="4">NAD(FAD)-dependent dehydrogenase</fullName>
    </submittedName>
</protein>
<sequence length="514" mass="54778">MTSATGNEMACAVEDLADAYDVIVIGAGPAGLSAATTLSQLGAQTLLIDENRTPGGQIYRSVLLAREADRQRLGEDYWRGREIAETFLRSGARYAPSTTAWSIGPAGDEAGHIVGHEVGVSGGGAARLIRARQIVLATGALERPFPIPGWTLPGVMTAGAAQIALKTSGLIPQGRVVVAGTGPLLYLLAAQLIEAGATVSAVFDTTPRSNWWKAVRHLPAFVASGYIAKGLKLLRIVQRRTKVVRWVTSLSAEGNGELKEVAWTAGGREHRMPADLLLLHQGVAPNINFSNAARCKHEWDETQLAFRPRVDDWYETTVPGIAIAGDGAGIQGAEAAALQGTLAGLGCASRLGLIDNGDREQRASRLRARLATVTRGRDFLDTLYRPSRSFRIPSNPDTVVCRCEEVSAGQIRASVNAGAMGPNQMKVFLRSGMGPCQGRLCGLTVTELIADERGVSPGTVGYYRLRFPIKPLKLRELAGLPQSETAKVAVLADLADTHQSKPLTRDIPSDRPSD</sequence>
<dbReference type="Proteomes" id="UP000003947">
    <property type="component" value="Unassembled WGS sequence"/>
</dbReference>
<evidence type="ECO:0000259" key="3">
    <source>
        <dbReference type="Pfam" id="PF07992"/>
    </source>
</evidence>
<dbReference type="InterPro" id="IPR017224">
    <property type="entry name" value="Opine_Oxase_asu/HCN_bsu"/>
</dbReference>
<dbReference type="Gene3D" id="3.50.50.60">
    <property type="entry name" value="FAD/NAD(P)-binding domain"/>
    <property type="match status" value="2"/>
</dbReference>
<dbReference type="PANTHER" id="PTHR42949">
    <property type="entry name" value="ANAEROBIC GLYCEROL-3-PHOSPHATE DEHYDROGENASE SUBUNIT B"/>
    <property type="match status" value="1"/>
</dbReference>
<keyword evidence="5" id="KW-1185">Reference proteome</keyword>
<evidence type="ECO:0000313" key="4">
    <source>
        <dbReference type="EMBL" id="EIM29725.1"/>
    </source>
</evidence>
<dbReference type="InterPro" id="IPR036188">
    <property type="entry name" value="FAD/NAD-bd_sf"/>
</dbReference>
<dbReference type="HOGENOM" id="CLU_030705_1_0_5"/>
<dbReference type="Pfam" id="PF07992">
    <property type="entry name" value="Pyr_redox_2"/>
    <property type="match status" value="1"/>
</dbReference>
<dbReference type="PATRIC" id="fig|864069.3.peg.2407"/>
<dbReference type="PRINTS" id="PR00368">
    <property type="entry name" value="FADPNR"/>
</dbReference>
<feature type="domain" description="FAD/NAD(P)-binding" evidence="3">
    <location>
        <begin position="20"/>
        <end position="340"/>
    </location>
</feature>